<comment type="caution">
    <text evidence="1">The sequence shown here is derived from an EMBL/GenBank/DDBJ whole genome shotgun (WGS) entry which is preliminary data.</text>
</comment>
<dbReference type="EMBL" id="JAVDVI010000001">
    <property type="protein sequence ID" value="MDR6966268.1"/>
    <property type="molecule type" value="Genomic_DNA"/>
</dbReference>
<proteinExistence type="predicted"/>
<organism evidence="1 2">
    <name type="scientific">Flavobacterium arsenatis</name>
    <dbReference type="NCBI Taxonomy" id="1484332"/>
    <lineage>
        <taxon>Bacteria</taxon>
        <taxon>Pseudomonadati</taxon>
        <taxon>Bacteroidota</taxon>
        <taxon>Flavobacteriia</taxon>
        <taxon>Flavobacteriales</taxon>
        <taxon>Flavobacteriaceae</taxon>
        <taxon>Flavobacterium</taxon>
    </lineage>
</organism>
<evidence type="ECO:0000313" key="1">
    <source>
        <dbReference type="EMBL" id="MDR6966268.1"/>
    </source>
</evidence>
<dbReference type="Proteomes" id="UP001255185">
    <property type="component" value="Unassembled WGS sequence"/>
</dbReference>
<sequence>MTIYNIIKFKVLVIIIISIVISSCNFSNNDSSIDTIKKTKDSLTEKPVNNIKVDEKIIDSVKMHAFDNIYFGKNYSPKTNSHTINDMEYTVTSAKSLPNEGLFYIMLENQSKITTERKARQVLNDLKNTITKKYSKSISLNKTFYVKHPEEDDKRESSFSNPRNQYKYDEKIIGLPYEFAGYRWDLKYKDIQLGYLIDNKNRTRFYQSNTKNDLYIIYVEFKSKVIKPKKTDLSSKKVEQDSKKF</sequence>
<dbReference type="RefSeq" id="WP_310023753.1">
    <property type="nucleotide sequence ID" value="NZ_JAVDVI010000001.1"/>
</dbReference>
<keyword evidence="2" id="KW-1185">Reference proteome</keyword>
<protein>
    <recommendedName>
        <fullName evidence="3">Lipoprotein</fullName>
    </recommendedName>
</protein>
<evidence type="ECO:0008006" key="3">
    <source>
        <dbReference type="Google" id="ProtNLM"/>
    </source>
</evidence>
<gene>
    <name evidence="1" type="ORF">J2X31_000261</name>
</gene>
<accession>A0ABU1TJW8</accession>
<name>A0ABU1TJW8_9FLAO</name>
<evidence type="ECO:0000313" key="2">
    <source>
        <dbReference type="Proteomes" id="UP001255185"/>
    </source>
</evidence>
<reference evidence="1 2" key="1">
    <citation type="submission" date="2023-07" db="EMBL/GenBank/DDBJ databases">
        <title>Sorghum-associated microbial communities from plants grown in Nebraska, USA.</title>
        <authorList>
            <person name="Schachtman D."/>
        </authorList>
    </citation>
    <scope>NUCLEOTIDE SEQUENCE [LARGE SCALE GENOMIC DNA]</scope>
    <source>
        <strain evidence="1 2">3773</strain>
    </source>
</reference>